<gene>
    <name evidence="8" type="ORF">SAMN05216387_10112</name>
</gene>
<protein>
    <submittedName>
        <fullName evidence="8">Membrane protein involved in the export of O-antigen and teichoic acid</fullName>
    </submittedName>
</protein>
<evidence type="ECO:0000256" key="6">
    <source>
        <dbReference type="ARBA" id="ARBA00023136"/>
    </source>
</evidence>
<reference evidence="8 9" key="1">
    <citation type="submission" date="2016-10" db="EMBL/GenBank/DDBJ databases">
        <authorList>
            <person name="de Groot N.N."/>
        </authorList>
    </citation>
    <scope>NUCLEOTIDE SEQUENCE [LARGE SCALE GENOMIC DNA]</scope>
    <source>
        <strain evidence="8 9">Nv1</strain>
    </source>
</reference>
<keyword evidence="4 7" id="KW-0812">Transmembrane</keyword>
<comment type="similarity">
    <text evidence="2">Belongs to the polysaccharide synthase family.</text>
</comment>
<dbReference type="OrthoDB" id="8538786at2"/>
<dbReference type="Proteomes" id="UP000198620">
    <property type="component" value="Unassembled WGS sequence"/>
</dbReference>
<dbReference type="CDD" id="cd13127">
    <property type="entry name" value="MATE_tuaB_like"/>
    <property type="match status" value="1"/>
</dbReference>
<dbReference type="RefSeq" id="WP_090825545.1">
    <property type="nucleotide sequence ID" value="NZ_FOBH01000001.1"/>
</dbReference>
<evidence type="ECO:0000256" key="5">
    <source>
        <dbReference type="ARBA" id="ARBA00022989"/>
    </source>
</evidence>
<dbReference type="PANTHER" id="PTHR30250">
    <property type="entry name" value="PST FAMILY PREDICTED COLANIC ACID TRANSPORTER"/>
    <property type="match status" value="1"/>
</dbReference>
<dbReference type="AlphaFoldDB" id="A0A1H7FK98"/>
<feature type="transmembrane region" description="Helical" evidence="7">
    <location>
        <begin position="325"/>
        <end position="347"/>
    </location>
</feature>
<proteinExistence type="inferred from homology"/>
<feature type="transmembrane region" description="Helical" evidence="7">
    <location>
        <begin position="114"/>
        <end position="135"/>
    </location>
</feature>
<organism evidence="8 9">
    <name type="scientific">Nitrosovibrio tenuis</name>
    <dbReference type="NCBI Taxonomy" id="1233"/>
    <lineage>
        <taxon>Bacteria</taxon>
        <taxon>Pseudomonadati</taxon>
        <taxon>Pseudomonadota</taxon>
        <taxon>Betaproteobacteria</taxon>
        <taxon>Nitrosomonadales</taxon>
        <taxon>Nitrosomonadaceae</taxon>
        <taxon>Nitrosovibrio</taxon>
    </lineage>
</organism>
<feature type="transmembrane region" description="Helical" evidence="7">
    <location>
        <begin position="380"/>
        <end position="404"/>
    </location>
</feature>
<evidence type="ECO:0000256" key="7">
    <source>
        <dbReference type="SAM" id="Phobius"/>
    </source>
</evidence>
<keyword evidence="5 7" id="KW-1133">Transmembrane helix</keyword>
<name>A0A1H7FK98_9PROT</name>
<feature type="transmembrane region" description="Helical" evidence="7">
    <location>
        <begin position="79"/>
        <end position="102"/>
    </location>
</feature>
<keyword evidence="6 7" id="KW-0472">Membrane</keyword>
<feature type="transmembrane region" description="Helical" evidence="7">
    <location>
        <begin position="411"/>
        <end position="429"/>
    </location>
</feature>
<keyword evidence="3" id="KW-1003">Cell membrane</keyword>
<keyword evidence="9" id="KW-1185">Reference proteome</keyword>
<feature type="transmembrane region" description="Helical" evidence="7">
    <location>
        <begin position="242"/>
        <end position="263"/>
    </location>
</feature>
<feature type="transmembrane region" description="Helical" evidence="7">
    <location>
        <begin position="441"/>
        <end position="465"/>
    </location>
</feature>
<dbReference type="PANTHER" id="PTHR30250:SF10">
    <property type="entry name" value="LIPOPOLYSACCHARIDE BIOSYNTHESIS PROTEIN WZXC"/>
    <property type="match status" value="1"/>
</dbReference>
<sequence length="500" mass="53930">MSLLEKSLSALLWGSAGTFTKLTMQLGSQVVLARLLGPEQYGVFAIGAVVVTFAGFLGDFGIAYGLIQKKTISDDDLRYVLGWQLLIGSFVAALLILGAPSIAEFFNEPASVWVIRSLAVVCVADSLCSVSMNLLKRSLNYKALHIAQVMGHLIGYFIVGIPLALNGYGVASLVAGWIVQSVVQLALMYHAVRHPLIPTLKHAGGTSMLIYGGNVLAANLTNWSLANIDRVSIGKRFSVSDIGLYSLASNLLYNGTSALLGVIQSIYFSASSRIQEDIPAQGRVFLGISGSALLFIGPLFASLAIVSDTFIVALYGDKWRSAADIFSPIALAMPLFILWGLTTPMLWTRGKGRLEGLLNLPLLILWIVVVYAASSRSPQIVAWAVLFLYFLRATLLIGVTASALQLGRFSYFRACIPGAVLSLIVMIPLGYVDFMARHSGLSPVLCLLIDALAAVLLWGIGFRLVRMLLQPAVKQALSEFSSRLPPWLEVIVFGNSKDTR</sequence>
<evidence type="ECO:0000313" key="9">
    <source>
        <dbReference type="Proteomes" id="UP000198620"/>
    </source>
</evidence>
<dbReference type="EMBL" id="FOBH01000001">
    <property type="protein sequence ID" value="SEK26419.1"/>
    <property type="molecule type" value="Genomic_DNA"/>
</dbReference>
<feature type="transmembrane region" description="Helical" evidence="7">
    <location>
        <begin position="356"/>
        <end position="374"/>
    </location>
</feature>
<dbReference type="GO" id="GO:0005886">
    <property type="term" value="C:plasma membrane"/>
    <property type="evidence" value="ECO:0007669"/>
    <property type="project" value="UniProtKB-SubCell"/>
</dbReference>
<dbReference type="InterPro" id="IPR050833">
    <property type="entry name" value="Poly_Biosynth_Transport"/>
</dbReference>
<evidence type="ECO:0000313" key="8">
    <source>
        <dbReference type="EMBL" id="SEK26419.1"/>
    </source>
</evidence>
<dbReference type="Pfam" id="PF13440">
    <property type="entry name" value="Polysacc_synt_3"/>
    <property type="match status" value="1"/>
</dbReference>
<evidence type="ECO:0000256" key="1">
    <source>
        <dbReference type="ARBA" id="ARBA00004651"/>
    </source>
</evidence>
<accession>A0A1H7FK98</accession>
<dbReference type="STRING" id="1233.SAMN05216387_10112"/>
<evidence type="ECO:0000256" key="3">
    <source>
        <dbReference type="ARBA" id="ARBA00022475"/>
    </source>
</evidence>
<feature type="transmembrane region" description="Helical" evidence="7">
    <location>
        <begin position="171"/>
        <end position="191"/>
    </location>
</feature>
<feature type="transmembrane region" description="Helical" evidence="7">
    <location>
        <begin position="284"/>
        <end position="305"/>
    </location>
</feature>
<feature type="transmembrane region" description="Helical" evidence="7">
    <location>
        <begin position="147"/>
        <end position="165"/>
    </location>
</feature>
<evidence type="ECO:0000256" key="4">
    <source>
        <dbReference type="ARBA" id="ARBA00022692"/>
    </source>
</evidence>
<feature type="transmembrane region" description="Helical" evidence="7">
    <location>
        <begin position="43"/>
        <end position="67"/>
    </location>
</feature>
<feature type="transmembrane region" description="Helical" evidence="7">
    <location>
        <begin position="203"/>
        <end position="222"/>
    </location>
</feature>
<evidence type="ECO:0000256" key="2">
    <source>
        <dbReference type="ARBA" id="ARBA00007430"/>
    </source>
</evidence>
<comment type="subcellular location">
    <subcellularLocation>
        <location evidence="1">Cell membrane</location>
        <topology evidence="1">Multi-pass membrane protein</topology>
    </subcellularLocation>
</comment>